<name>A0A917XQF9_9BACI</name>
<dbReference type="NCBIfam" id="TIGR00594">
    <property type="entry name" value="polc"/>
    <property type="match status" value="1"/>
</dbReference>
<gene>
    <name evidence="12" type="primary">dnaE</name>
    <name evidence="12" type="ORF">GCM10007971_01090</name>
</gene>
<dbReference type="Proteomes" id="UP000624041">
    <property type="component" value="Unassembled WGS sequence"/>
</dbReference>
<evidence type="ECO:0000256" key="2">
    <source>
        <dbReference type="ARBA" id="ARBA00009496"/>
    </source>
</evidence>
<evidence type="ECO:0000256" key="8">
    <source>
        <dbReference type="ARBA" id="ARBA00022932"/>
    </source>
</evidence>
<evidence type="ECO:0000256" key="6">
    <source>
        <dbReference type="ARBA" id="ARBA00022695"/>
    </source>
</evidence>
<comment type="function">
    <text evidence="9">DNA polymerase III is a complex, multichain enzyme responsible for most of the replicative synthesis in bacteria. This DNA polymerase also exhibits 3' to 5' exonuclease activity. The alpha chain is the DNA polymerase.</text>
</comment>
<dbReference type="EC" id="2.7.7.7" evidence="3"/>
<keyword evidence="8" id="KW-0239">DNA-directed DNA polymerase</keyword>
<dbReference type="Pfam" id="PF14579">
    <property type="entry name" value="HHH_6"/>
    <property type="match status" value="1"/>
</dbReference>
<evidence type="ECO:0000256" key="1">
    <source>
        <dbReference type="ARBA" id="ARBA00004496"/>
    </source>
</evidence>
<dbReference type="InterPro" id="IPR016195">
    <property type="entry name" value="Pol/histidinol_Pase-like"/>
</dbReference>
<dbReference type="GO" id="GO:0003676">
    <property type="term" value="F:nucleic acid binding"/>
    <property type="evidence" value="ECO:0007669"/>
    <property type="project" value="InterPro"/>
</dbReference>
<dbReference type="Gene3D" id="3.20.20.140">
    <property type="entry name" value="Metal-dependent hydrolases"/>
    <property type="match status" value="1"/>
</dbReference>
<dbReference type="InterPro" id="IPR004805">
    <property type="entry name" value="DnaE2/DnaE/PolC"/>
</dbReference>
<dbReference type="CDD" id="cd04485">
    <property type="entry name" value="DnaE_OBF"/>
    <property type="match status" value="1"/>
</dbReference>
<dbReference type="GO" id="GO:0003887">
    <property type="term" value="F:DNA-directed DNA polymerase activity"/>
    <property type="evidence" value="ECO:0007669"/>
    <property type="project" value="UniProtKB-KW"/>
</dbReference>
<dbReference type="InterPro" id="IPR004365">
    <property type="entry name" value="NA-bd_OB_tRNA"/>
</dbReference>
<dbReference type="SMART" id="SM00481">
    <property type="entry name" value="POLIIIAc"/>
    <property type="match status" value="1"/>
</dbReference>
<dbReference type="InterPro" id="IPR004013">
    <property type="entry name" value="PHP_dom"/>
</dbReference>
<comment type="catalytic activity">
    <reaction evidence="10">
        <text>DNA(n) + a 2'-deoxyribonucleoside 5'-triphosphate = DNA(n+1) + diphosphate</text>
        <dbReference type="Rhea" id="RHEA:22508"/>
        <dbReference type="Rhea" id="RHEA-COMP:17339"/>
        <dbReference type="Rhea" id="RHEA-COMP:17340"/>
        <dbReference type="ChEBI" id="CHEBI:33019"/>
        <dbReference type="ChEBI" id="CHEBI:61560"/>
        <dbReference type="ChEBI" id="CHEBI:173112"/>
        <dbReference type="EC" id="2.7.7.7"/>
    </reaction>
</comment>
<reference evidence="12" key="1">
    <citation type="journal article" date="2014" name="Int. J. Syst. Evol. Microbiol.">
        <title>Complete genome sequence of Corynebacterium casei LMG S-19264T (=DSM 44701T), isolated from a smear-ripened cheese.</title>
        <authorList>
            <consortium name="US DOE Joint Genome Institute (JGI-PGF)"/>
            <person name="Walter F."/>
            <person name="Albersmeier A."/>
            <person name="Kalinowski J."/>
            <person name="Ruckert C."/>
        </authorList>
    </citation>
    <scope>NUCLEOTIDE SEQUENCE</scope>
    <source>
        <strain evidence="12">JCM 17251</strain>
    </source>
</reference>
<proteinExistence type="inferred from homology"/>
<dbReference type="AlphaFoldDB" id="A0A917XQF9"/>
<dbReference type="RefSeq" id="WP_188855595.1">
    <property type="nucleotide sequence ID" value="NZ_BMOS01000001.1"/>
</dbReference>
<dbReference type="NCBIfam" id="NF004226">
    <property type="entry name" value="PRK05673.1"/>
    <property type="match status" value="1"/>
</dbReference>
<comment type="subcellular location">
    <subcellularLocation>
        <location evidence="1">Cytoplasm</location>
    </subcellularLocation>
</comment>
<comment type="caution">
    <text evidence="12">The sequence shown here is derived from an EMBL/GenBank/DDBJ whole genome shotgun (WGS) entry which is preliminary data.</text>
</comment>
<dbReference type="InterPro" id="IPR040982">
    <property type="entry name" value="DNA_pol3_finger"/>
</dbReference>
<dbReference type="Pfam" id="PF17657">
    <property type="entry name" value="DNA_pol3_finger"/>
    <property type="match status" value="1"/>
</dbReference>
<dbReference type="GO" id="GO:0005737">
    <property type="term" value="C:cytoplasm"/>
    <property type="evidence" value="ECO:0007669"/>
    <property type="project" value="UniProtKB-SubCell"/>
</dbReference>
<keyword evidence="6" id="KW-0548">Nucleotidyltransferase</keyword>
<feature type="domain" description="Polymerase/histidinol phosphatase N-terminal" evidence="11">
    <location>
        <begin position="4"/>
        <end position="71"/>
    </location>
</feature>
<evidence type="ECO:0000313" key="13">
    <source>
        <dbReference type="Proteomes" id="UP000624041"/>
    </source>
</evidence>
<dbReference type="InterPro" id="IPR041931">
    <property type="entry name" value="DNA_pol3_alpha_thumb_dom"/>
</dbReference>
<dbReference type="InterPro" id="IPR011708">
    <property type="entry name" value="DNA_pol3_alpha_NTPase_dom"/>
</dbReference>
<accession>A0A917XQF9</accession>
<evidence type="ECO:0000256" key="4">
    <source>
        <dbReference type="ARBA" id="ARBA00019114"/>
    </source>
</evidence>
<protein>
    <recommendedName>
        <fullName evidence="4">DNA polymerase III subunit alpha</fullName>
        <ecNumber evidence="3">2.7.7.7</ecNumber>
    </recommendedName>
</protein>
<dbReference type="SUPFAM" id="SSF89550">
    <property type="entry name" value="PHP domain-like"/>
    <property type="match status" value="1"/>
</dbReference>
<keyword evidence="5" id="KW-0808">Transferase</keyword>
<evidence type="ECO:0000256" key="10">
    <source>
        <dbReference type="ARBA" id="ARBA00049244"/>
    </source>
</evidence>
<dbReference type="Pfam" id="PF07733">
    <property type="entry name" value="DNA_pol3_alpha"/>
    <property type="match status" value="1"/>
</dbReference>
<organism evidence="12 13">
    <name type="scientific">Oceanobacillus indicireducens</name>
    <dbReference type="NCBI Taxonomy" id="1004261"/>
    <lineage>
        <taxon>Bacteria</taxon>
        <taxon>Bacillati</taxon>
        <taxon>Bacillota</taxon>
        <taxon>Bacilli</taxon>
        <taxon>Bacillales</taxon>
        <taxon>Bacillaceae</taxon>
        <taxon>Oceanobacillus</taxon>
    </lineage>
</organism>
<reference evidence="12" key="2">
    <citation type="submission" date="2020-09" db="EMBL/GenBank/DDBJ databases">
        <authorList>
            <person name="Sun Q."/>
            <person name="Ohkuma M."/>
        </authorList>
    </citation>
    <scope>NUCLEOTIDE SEQUENCE</scope>
    <source>
        <strain evidence="12">JCM 17251</strain>
    </source>
</reference>
<dbReference type="GO" id="GO:0008408">
    <property type="term" value="F:3'-5' exonuclease activity"/>
    <property type="evidence" value="ECO:0007669"/>
    <property type="project" value="InterPro"/>
</dbReference>
<dbReference type="EMBL" id="BMOS01000001">
    <property type="protein sequence ID" value="GGN48941.1"/>
    <property type="molecule type" value="Genomic_DNA"/>
</dbReference>
<keyword evidence="13" id="KW-1185">Reference proteome</keyword>
<dbReference type="Gene3D" id="1.10.150.870">
    <property type="match status" value="1"/>
</dbReference>
<dbReference type="InterPro" id="IPR029460">
    <property type="entry name" value="DNAPol_HHH"/>
</dbReference>
<dbReference type="Pfam" id="PF01336">
    <property type="entry name" value="tRNA_anti-codon"/>
    <property type="match status" value="1"/>
</dbReference>
<sequence>MSYIHLQVRSGYSLMNSTITIEKLLNKAKELQFPALALTDEGVLYGTIPFYRACQKAGIKPIIGLIVPVATDEQGSVSKLTLLAKDNNGYHQLMRLSTFLQTEDRAALSMEDLANHSAELIGILPLKDTELSSKLSENSFQDVKEYLHAFEGLFGAEDFYIGIEEGGRSTTLLKAYADTYPTNITAITDVHYLEEKDVYSYDCLLAMRSSRQWDMQLSTPALQNKHLRTVQEVELELGEIFPEAIRESVKIAEKCSVEIDFTKRFLPTYPLKEGVDVHTYLKEQCYLKLEEKYEKTTPEIKERLNYELAIIKAMDFSDYFLITADIIAYAKEKGIVVGPGRGSSAGSLVAYTLGITAVDPIKYDLLFERFLNPERQTMPDIDIDFSDERRDEVIAYVREKYGKEHVAQIITFGTFAARSLIRELIKTLDVEQQDARFILKEIATQPSNSIVEMMKGLPELTDYIKQSTKLKLLFSIAVRLEGLPRHISTHAAGVVISERPLRDHVPLTTGSGETYLTQFAMNDLEAVGLLKMDFLGLRNLSLLEKVIQSVNYTRKEPLRLEEIPVEDAETFKLLQEGRTNGVFQLESAGMKRVLKELQPTDFEDIVAVNALYRPGPMDFIPTYIARKNGQQSVEYPHQDLEPILESTYGVLVYQEQIMQIASRIAGFNLGEADILRRAVSKKIHAVMEEERQAFIEGCLNNGYTKQVAEEIFSWIVRFSNYGFPRSHAVAYSKISYQLSYLKANYPASFFAEILSAARNQQDKIQLYLKEMHEIGLELLPPSINQSFGKYSVEKGRIRMGLRSIKGIGGDAIRAIIETRRKARFKDLFDFCLRVPSDTVKRSTIENLILAGAFDDLYGNRASLLASIDQAMEQGELFREFYDQPNLFENQLSLEGNYVDIEDFTVAKKLQDEKELVGMYISSHPLKNYRTKLRASGYMQLAALKHLLRKNDTKIVVIVQEIKQIRTKRGEQMAFLVIADEQDTLDAVIFPDTYREVKRWLEEEQLVAITGRAEERNGRLQFVVQNMELFNEENLEQKSEKIIFIKSTKETNPDALKVIDRIAKEHPGGTAIILYNEAQNQSYKLKENYFLHPSSATLNKLRTYFGKDNVVMRKV</sequence>
<dbReference type="PANTHER" id="PTHR32294">
    <property type="entry name" value="DNA POLYMERASE III SUBUNIT ALPHA"/>
    <property type="match status" value="1"/>
</dbReference>
<keyword evidence="7" id="KW-0235">DNA replication</keyword>
<dbReference type="Pfam" id="PF02811">
    <property type="entry name" value="PHP"/>
    <property type="match status" value="1"/>
</dbReference>
<evidence type="ECO:0000259" key="11">
    <source>
        <dbReference type="SMART" id="SM00481"/>
    </source>
</evidence>
<evidence type="ECO:0000256" key="7">
    <source>
        <dbReference type="ARBA" id="ARBA00022705"/>
    </source>
</evidence>
<evidence type="ECO:0000256" key="5">
    <source>
        <dbReference type="ARBA" id="ARBA00022679"/>
    </source>
</evidence>
<evidence type="ECO:0000313" key="12">
    <source>
        <dbReference type="EMBL" id="GGN48941.1"/>
    </source>
</evidence>
<dbReference type="Gene3D" id="1.10.10.1600">
    <property type="entry name" value="Bacterial DNA polymerase III alpha subunit, thumb domain"/>
    <property type="match status" value="1"/>
</dbReference>
<dbReference type="InterPro" id="IPR003141">
    <property type="entry name" value="Pol/His_phosphatase_N"/>
</dbReference>
<dbReference type="PANTHER" id="PTHR32294:SF0">
    <property type="entry name" value="DNA POLYMERASE III SUBUNIT ALPHA"/>
    <property type="match status" value="1"/>
</dbReference>
<evidence type="ECO:0000256" key="9">
    <source>
        <dbReference type="ARBA" id="ARBA00025611"/>
    </source>
</evidence>
<dbReference type="GO" id="GO:0006260">
    <property type="term" value="P:DNA replication"/>
    <property type="evidence" value="ECO:0007669"/>
    <property type="project" value="UniProtKB-KW"/>
</dbReference>
<comment type="similarity">
    <text evidence="2">Belongs to the DNA polymerase type-C family. DnaE subfamily.</text>
</comment>
<evidence type="ECO:0000256" key="3">
    <source>
        <dbReference type="ARBA" id="ARBA00012417"/>
    </source>
</evidence>